<dbReference type="InterPro" id="IPR003647">
    <property type="entry name" value="Intron_nuc_1_rpt"/>
</dbReference>
<feature type="domain" description="Nuclease-associated modular DNA-binding 1" evidence="1">
    <location>
        <begin position="256"/>
        <end position="291"/>
    </location>
</feature>
<dbReference type="InterPro" id="IPR003615">
    <property type="entry name" value="HNH_nuc"/>
</dbReference>
<sequence>MKDKQRIYDRKFKDKLTQNAIESMRQKTMLDEHIWTSWFKKKPSFRNCDLTAMEAFDLMIKDCYYCGNIALSIDRLDSDKEHTLDNCVGCCTKCNESKGAVDPKTFVLQAVYRSTFEYPEDDDIWYEQKTKPKLSSYKRNIENQKKQFELTKDQFNKFIIDECVYCKRTPTTFFGIDKIDPSGDYTINNCVTSCASCNWSKWNQSVEEFKSRDALITERYMSGCFDNMKLVEKNTSYRRLITGKSRVSGAEHPDSKKVYRYDLEGNFIDDFGSLQEAAKRVNGNHSGIAMCARGKRNTAYKFKWSYEPPENDK</sequence>
<dbReference type="EMBL" id="DQ491002">
    <property type="protein sequence ID" value="ABT15197.1"/>
    <property type="molecule type" value="Genomic_DNA"/>
</dbReference>
<dbReference type="Pfam" id="PF07453">
    <property type="entry name" value="NUMOD1"/>
    <property type="match status" value="1"/>
</dbReference>
<dbReference type="CDD" id="cd00085">
    <property type="entry name" value="HNHc"/>
    <property type="match status" value="1"/>
</dbReference>
<dbReference type="Gene3D" id="1.10.10.10">
    <property type="entry name" value="Winged helix-like DNA-binding domain superfamily/Winged helix DNA-binding domain"/>
    <property type="match status" value="1"/>
</dbReference>
<dbReference type="GeneID" id="5659245"/>
<organismHost>
    <name type="scientific">Chlorella</name>
    <dbReference type="NCBI Taxonomy" id="3071"/>
</organismHost>
<evidence type="ECO:0000259" key="1">
    <source>
        <dbReference type="Pfam" id="PF07453"/>
    </source>
</evidence>
<dbReference type="KEGG" id="vg:5659245"/>
<dbReference type="SMART" id="SM00497">
    <property type="entry name" value="IENR1"/>
    <property type="match status" value="1"/>
</dbReference>
<dbReference type="RefSeq" id="YP_001497994.1">
    <property type="nucleotide sequence ID" value="NC_009898.1"/>
</dbReference>
<dbReference type="Gene3D" id="3.30.40.220">
    <property type="match status" value="2"/>
</dbReference>
<evidence type="ECO:0000313" key="2">
    <source>
        <dbReference type="EMBL" id="ABT15197.1"/>
    </source>
</evidence>
<gene>
    <name evidence="2" type="primary">B798R</name>
    <name evidence="2" type="ORF">NY2A_B798R</name>
</gene>
<name>A7IXX3_PBCVN</name>
<organism evidence="2 3">
    <name type="scientific">Paramecium bursaria Chlorella virus NY2A</name>
    <name type="common">PBCV-NY2A</name>
    <dbReference type="NCBI Taxonomy" id="46021"/>
    <lineage>
        <taxon>Viruses</taxon>
        <taxon>Varidnaviria</taxon>
        <taxon>Bamfordvirae</taxon>
        <taxon>Nucleocytoviricota</taxon>
        <taxon>Megaviricetes</taxon>
        <taxon>Algavirales</taxon>
        <taxon>Phycodnaviridae</taxon>
        <taxon>Chlorovirus</taxon>
        <taxon>Chlorovirus americanus</taxon>
    </lineage>
</organism>
<protein>
    <submittedName>
        <fullName evidence="2">Uncharacterized protein B798R</fullName>
    </submittedName>
</protein>
<dbReference type="Proteomes" id="UP000202419">
    <property type="component" value="Segment"/>
</dbReference>
<proteinExistence type="predicted"/>
<keyword evidence="3" id="KW-1185">Reference proteome</keyword>
<dbReference type="InterPro" id="IPR010896">
    <property type="entry name" value="NUMOD1"/>
</dbReference>
<accession>A7IXX3</accession>
<reference evidence="2 3" key="1">
    <citation type="journal article" date="2007" name="Virology">
        <title>Sequence and annotation of the 369-kb NY-2A and the 345-kb AR158 viruses that infect Chlorella NC64A.</title>
        <authorList>
            <person name="Fitzgerald L.A."/>
            <person name="Graves M.V."/>
            <person name="Li X."/>
            <person name="Feldblyum T."/>
            <person name="Nierman W.C."/>
            <person name="Van Etten J.L."/>
        </authorList>
    </citation>
    <scope>NUCLEOTIDE SEQUENCE [LARGE SCALE GENOMIC DNA]</scope>
    <source>
        <strain evidence="2 3">NY-2A</strain>
    </source>
</reference>
<evidence type="ECO:0000313" key="3">
    <source>
        <dbReference type="Proteomes" id="UP000202419"/>
    </source>
</evidence>
<dbReference type="OrthoDB" id="19703at10239"/>
<dbReference type="InterPro" id="IPR036388">
    <property type="entry name" value="WH-like_DNA-bd_sf"/>
</dbReference>